<evidence type="ECO:0000313" key="2">
    <source>
        <dbReference type="EMBL" id="CUM88134.1"/>
    </source>
</evidence>
<dbReference type="PaxDb" id="166486-ERS852572_00904"/>
<evidence type="ECO:0000313" key="3">
    <source>
        <dbReference type="EMBL" id="RHN08921.1"/>
    </source>
</evidence>
<reference evidence="3 5" key="2">
    <citation type="submission" date="2018-08" db="EMBL/GenBank/DDBJ databases">
        <title>A genome reference for cultivated species of the human gut microbiota.</title>
        <authorList>
            <person name="Zou Y."/>
            <person name="Xue W."/>
            <person name="Luo G."/>
        </authorList>
    </citation>
    <scope>NUCLEOTIDE SEQUENCE [LARGE SCALE GENOMIC DNA]</scope>
    <source>
        <strain evidence="3 5">AF31-21AC</strain>
    </source>
</reference>
<reference evidence="2 4" key="1">
    <citation type="submission" date="2015-09" db="EMBL/GenBank/DDBJ databases">
        <authorList>
            <consortium name="Pathogen Informatics"/>
        </authorList>
    </citation>
    <scope>NUCLEOTIDE SEQUENCE [LARGE SCALE GENOMIC DNA]</scope>
    <source>
        <strain evidence="2 4">2789STDY5834960</strain>
    </source>
</reference>
<dbReference type="RefSeq" id="WP_055193479.1">
    <property type="nucleotide sequence ID" value="NZ_CABIYH010000006.1"/>
</dbReference>
<dbReference type="Proteomes" id="UP000283586">
    <property type="component" value="Unassembled WGS sequence"/>
</dbReference>
<dbReference type="EMBL" id="CYXZ01000006">
    <property type="protein sequence ID" value="CUM88134.1"/>
    <property type="molecule type" value="Genomic_DNA"/>
</dbReference>
<dbReference type="Proteomes" id="UP000095350">
    <property type="component" value="Unassembled WGS sequence"/>
</dbReference>
<dbReference type="STRING" id="166486.ERS852572_00904"/>
<dbReference type="AlphaFoldDB" id="A0A173SC60"/>
<gene>
    <name evidence="3" type="ORF">DWZ31_08480</name>
    <name evidence="2" type="ORF">ERS852572_00904</name>
</gene>
<protein>
    <submittedName>
        <fullName evidence="2">Uncharacterized protein</fullName>
    </submittedName>
</protein>
<dbReference type="EMBL" id="QRQN01000008">
    <property type="protein sequence ID" value="RHN08921.1"/>
    <property type="molecule type" value="Genomic_DNA"/>
</dbReference>
<organism evidence="2 4">
    <name type="scientific">Roseburia intestinalis</name>
    <dbReference type="NCBI Taxonomy" id="166486"/>
    <lineage>
        <taxon>Bacteria</taxon>
        <taxon>Bacillati</taxon>
        <taxon>Bacillota</taxon>
        <taxon>Clostridia</taxon>
        <taxon>Lachnospirales</taxon>
        <taxon>Lachnospiraceae</taxon>
        <taxon>Roseburia</taxon>
    </lineage>
</organism>
<keyword evidence="1" id="KW-0175">Coiled coil</keyword>
<feature type="coiled-coil region" evidence="1">
    <location>
        <begin position="55"/>
        <end position="82"/>
    </location>
</feature>
<evidence type="ECO:0000313" key="5">
    <source>
        <dbReference type="Proteomes" id="UP000283586"/>
    </source>
</evidence>
<accession>A0A173SC60</accession>
<name>A0A173SC60_9FIRM</name>
<evidence type="ECO:0000313" key="4">
    <source>
        <dbReference type="Proteomes" id="UP000095350"/>
    </source>
</evidence>
<sequence>MNTQNLRTLFPTVTKQKILNLSYGEGEHYTVLPMIAQKEDTFYLWEISAMSEQEYEHRNRTYKEAKTNRAELKQNLEEADQVWIEKIVSGGCCFEAASATGTCLGERYNIEEQIQFLYMLGQGAELGELEQVELDRLFITCYELTGKDGQKLSEEAFWNMGNEDVTVTLSEQHRSVLVQKRFRLKTGEYAKPKVLHLTGEAESSVYIHGIRFHDVWKEAETRFEDKRYLEHFSKEQIAQMKQEFMELLPQICPKGCVLPMIEYECDRDYQMQFYTTEYLKRAPKHHSTALFFAMRPDTQTGPMGYKNRVCQLEAMEEGFEGEISVELFLCHKTIPGEEKKARH</sequence>
<evidence type="ECO:0000256" key="1">
    <source>
        <dbReference type="SAM" id="Coils"/>
    </source>
</evidence>
<proteinExistence type="predicted"/>
<dbReference type="OrthoDB" id="2676971at2"/>